<evidence type="ECO:0000313" key="1">
    <source>
        <dbReference type="EMBL" id="ACY96236.1"/>
    </source>
</evidence>
<name>D1A4K1_THECD</name>
<proteinExistence type="predicted"/>
<dbReference type="eggNOG" id="ENOG502ZBCY">
    <property type="taxonomic scope" value="Bacteria"/>
</dbReference>
<sequence>MNQLFVSSGPIATALFAAAIDTGRLGARPGRRILLVSDETAGAELAPPLPERADHAALYDRFDEVVSLNELLAPMHPQDWRPALEEQPMLERLLRRHWGLGDEPVEVIVETLETAPAQTLAEVFHDAPVTVCCGTLEVYGPVRALLPRGVGSRVERLLHLDLVPGLPPRLLSDYGVAPQIVAQDAFAKAFEEVKAGAETLLAGRLPAGADRAALIVGQCLTDLGPTGEQEERIHLEMLRGLVARGNRTVAFVPAPDGQTALAAALAAEAGRLGAELVILDEPVPAEVWCALLRPEVAVGVFPPALVRVSHLLEVPVMTLGTVRVLERLNPYDNAARIPATVVDATFPRLTDEGDAIPPPIARHEIKSRLVPLLAAVTYCMQPGRYPEMRAATAEYVDALPPGPALRRYFRMQRLITLGLAQPPPPAPAEPVGTLQRVADVTRRLKGRLR</sequence>
<dbReference type="AlphaFoldDB" id="D1A4K1"/>
<dbReference type="KEGG" id="tcu:Tcur_0641"/>
<dbReference type="HOGENOM" id="CLU_033808_0_0_11"/>
<protein>
    <submittedName>
        <fullName evidence="1">Uncharacterized protein</fullName>
    </submittedName>
</protein>
<organism evidence="1 2">
    <name type="scientific">Thermomonospora curvata (strain ATCC 19995 / DSM 43183 / JCM 3096 / KCTC 9072 / NBRC 15933 / NCIMB 10081 / Henssen B9)</name>
    <dbReference type="NCBI Taxonomy" id="471852"/>
    <lineage>
        <taxon>Bacteria</taxon>
        <taxon>Bacillati</taxon>
        <taxon>Actinomycetota</taxon>
        <taxon>Actinomycetes</taxon>
        <taxon>Streptosporangiales</taxon>
        <taxon>Thermomonosporaceae</taxon>
        <taxon>Thermomonospora</taxon>
    </lineage>
</organism>
<dbReference type="Proteomes" id="UP000001918">
    <property type="component" value="Chromosome"/>
</dbReference>
<dbReference type="EMBL" id="CP001738">
    <property type="protein sequence ID" value="ACY96236.1"/>
    <property type="molecule type" value="Genomic_DNA"/>
</dbReference>
<dbReference type="Pfam" id="PF07388">
    <property type="entry name" value="A-2_8-polyST"/>
    <property type="match status" value="1"/>
</dbReference>
<dbReference type="OrthoDB" id="3723482at2"/>
<dbReference type="InterPro" id="IPR010866">
    <property type="entry name" value="A-2_8-polyST"/>
</dbReference>
<keyword evidence="2" id="KW-1185">Reference proteome</keyword>
<gene>
    <name evidence="1" type="ordered locus">Tcur_0641</name>
</gene>
<evidence type="ECO:0000313" key="2">
    <source>
        <dbReference type="Proteomes" id="UP000001918"/>
    </source>
</evidence>
<dbReference type="STRING" id="471852.Tcur_0641"/>
<dbReference type="RefSeq" id="WP_012851020.1">
    <property type="nucleotide sequence ID" value="NC_013510.1"/>
</dbReference>
<reference evidence="1 2" key="1">
    <citation type="journal article" date="2011" name="Stand. Genomic Sci.">
        <title>Complete genome sequence of Thermomonospora curvata type strain (B9).</title>
        <authorList>
            <person name="Chertkov O."/>
            <person name="Sikorski J."/>
            <person name="Nolan M."/>
            <person name="Lapidus A."/>
            <person name="Lucas S."/>
            <person name="Del Rio T.G."/>
            <person name="Tice H."/>
            <person name="Cheng J.F."/>
            <person name="Goodwin L."/>
            <person name="Pitluck S."/>
            <person name="Liolios K."/>
            <person name="Ivanova N."/>
            <person name="Mavromatis K."/>
            <person name="Mikhailova N."/>
            <person name="Ovchinnikova G."/>
            <person name="Pati A."/>
            <person name="Chen A."/>
            <person name="Palaniappan K."/>
            <person name="Djao O.D."/>
            <person name="Land M."/>
            <person name="Hauser L."/>
            <person name="Chang Y.J."/>
            <person name="Jeffries C.D."/>
            <person name="Brettin T."/>
            <person name="Han C."/>
            <person name="Detter J.C."/>
            <person name="Rohde M."/>
            <person name="Goker M."/>
            <person name="Woyke T."/>
            <person name="Bristow J."/>
            <person name="Eisen J.A."/>
            <person name="Markowitz V."/>
            <person name="Hugenholtz P."/>
            <person name="Klenk H.P."/>
            <person name="Kyrpides N.C."/>
        </authorList>
    </citation>
    <scope>NUCLEOTIDE SEQUENCE [LARGE SCALE GENOMIC DNA]</scope>
    <source>
        <strain evidence="2">ATCC 19995 / DSM 43183 / JCM 3096 / KCTC 9072 / NBRC 15933 / NCIMB 10081 / Henssen B9</strain>
    </source>
</reference>
<accession>D1A4K1</accession>